<dbReference type="STRING" id="1653476.THC_0322"/>
<dbReference type="OrthoDB" id="9793138at2"/>
<gene>
    <name evidence="4" type="ORF">THC_0322</name>
</gene>
<accession>A0A0U5B3W1</accession>
<organism evidence="4 5">
    <name type="scientific">Caldimicrobium thiodismutans</name>
    <dbReference type="NCBI Taxonomy" id="1653476"/>
    <lineage>
        <taxon>Bacteria</taxon>
        <taxon>Pseudomonadati</taxon>
        <taxon>Thermodesulfobacteriota</taxon>
        <taxon>Thermodesulfobacteria</taxon>
        <taxon>Thermodesulfobacteriales</taxon>
        <taxon>Thermodesulfobacteriaceae</taxon>
        <taxon>Caldimicrobium</taxon>
    </lineage>
</organism>
<dbReference type="Pfam" id="PF00583">
    <property type="entry name" value="Acetyltransf_1"/>
    <property type="match status" value="1"/>
</dbReference>
<dbReference type="PANTHER" id="PTHR30602:SF12">
    <property type="entry name" value="AMINO-ACID ACETYLTRANSFERASE NAGS1, CHLOROPLASTIC-RELATED"/>
    <property type="match status" value="1"/>
</dbReference>
<name>A0A0U5B3W1_9BACT</name>
<dbReference type="InterPro" id="IPR000182">
    <property type="entry name" value="GNAT_dom"/>
</dbReference>
<evidence type="ECO:0000256" key="2">
    <source>
        <dbReference type="ARBA" id="ARBA00023315"/>
    </source>
</evidence>
<dbReference type="GO" id="GO:0006526">
    <property type="term" value="P:L-arginine biosynthetic process"/>
    <property type="evidence" value="ECO:0007669"/>
    <property type="project" value="InterPro"/>
</dbReference>
<evidence type="ECO:0000259" key="3">
    <source>
        <dbReference type="PROSITE" id="PS51186"/>
    </source>
</evidence>
<sequence length="153" mass="17787">MEVRKAKLSDIKYIYKLILYFSKKGDVIPRPLAELYESVREFFVCEDRDLIVGACSLHILWEDLAEIRSLVVSEEYHRQGIGSKLIEACLKEAKELGIPKIFVLTTSPDFFKKFGFKEVHKQELPQKVWADCIKCSKFPECDEVPMLLELNQN</sequence>
<dbReference type="Proteomes" id="UP000068196">
    <property type="component" value="Chromosome"/>
</dbReference>
<dbReference type="KEGG" id="cthi:THC_0322"/>
<dbReference type="InterPro" id="IPR010167">
    <property type="entry name" value="NH2A_AcTrfase"/>
</dbReference>
<evidence type="ECO:0000313" key="4">
    <source>
        <dbReference type="EMBL" id="BAU22720.1"/>
    </source>
</evidence>
<reference evidence="4 5" key="1">
    <citation type="journal article" date="2016" name="Int. J. Syst. Evol. Microbiol.">
        <title>Caldimicrobium thiodismutans sp. nov., a sulfur-disproportionating bacterium isolated from a hot spring, and emended description of the genus Caldimicrobium.</title>
        <authorList>
            <person name="Kojima H."/>
            <person name="Umezawa K."/>
            <person name="Fukui M."/>
        </authorList>
    </citation>
    <scope>NUCLEOTIDE SEQUENCE [LARGE SCALE GENOMIC DNA]</scope>
    <source>
        <strain evidence="4 5">TF1</strain>
    </source>
</reference>
<keyword evidence="5" id="KW-1185">Reference proteome</keyword>
<dbReference type="InterPro" id="IPR016181">
    <property type="entry name" value="Acyl_CoA_acyltransferase"/>
</dbReference>
<dbReference type="GO" id="GO:0004042">
    <property type="term" value="F:L-glutamate N-acetyltransferase activity"/>
    <property type="evidence" value="ECO:0007669"/>
    <property type="project" value="InterPro"/>
</dbReference>
<protein>
    <submittedName>
        <fullName evidence="4">Acetyltransferase</fullName>
    </submittedName>
</protein>
<dbReference type="PROSITE" id="PS51186">
    <property type="entry name" value="GNAT"/>
    <property type="match status" value="1"/>
</dbReference>
<dbReference type="Gene3D" id="3.40.630.30">
    <property type="match status" value="1"/>
</dbReference>
<keyword evidence="1 4" id="KW-0808">Transferase</keyword>
<dbReference type="RefSeq" id="WP_068512373.1">
    <property type="nucleotide sequence ID" value="NZ_AP014945.1"/>
</dbReference>
<keyword evidence="2" id="KW-0012">Acyltransferase</keyword>
<evidence type="ECO:0000313" key="5">
    <source>
        <dbReference type="Proteomes" id="UP000068196"/>
    </source>
</evidence>
<feature type="domain" description="N-acetyltransferase" evidence="3">
    <location>
        <begin position="1"/>
        <end position="151"/>
    </location>
</feature>
<dbReference type="PATRIC" id="fig|1653476.3.peg.325"/>
<dbReference type="PANTHER" id="PTHR30602">
    <property type="entry name" value="AMINO-ACID ACETYLTRANSFERASE"/>
    <property type="match status" value="1"/>
</dbReference>
<dbReference type="SUPFAM" id="SSF55729">
    <property type="entry name" value="Acyl-CoA N-acyltransferases (Nat)"/>
    <property type="match status" value="1"/>
</dbReference>
<dbReference type="AlphaFoldDB" id="A0A0U5B3W1"/>
<evidence type="ECO:0000256" key="1">
    <source>
        <dbReference type="ARBA" id="ARBA00022679"/>
    </source>
</evidence>
<dbReference type="GO" id="GO:0005737">
    <property type="term" value="C:cytoplasm"/>
    <property type="evidence" value="ECO:0007669"/>
    <property type="project" value="InterPro"/>
</dbReference>
<reference evidence="5" key="2">
    <citation type="journal article" date="2016" name="Int. J. Syst. Evol. Microbiol.">
        <title>Caldimicrobium thiodismutans sp. nov., a sulfur-disproportionating bacterium isolated from a hot spring.</title>
        <authorList>
            <person name="Kojima H."/>
            <person name="Umezawa K."/>
            <person name="Fukui M."/>
        </authorList>
    </citation>
    <scope>NUCLEOTIDE SEQUENCE [LARGE SCALE GENOMIC DNA]</scope>
    <source>
        <strain evidence="5">TF1</strain>
    </source>
</reference>
<dbReference type="EMBL" id="AP014945">
    <property type="protein sequence ID" value="BAU22720.1"/>
    <property type="molecule type" value="Genomic_DNA"/>
</dbReference>
<dbReference type="NCBIfam" id="NF005840">
    <property type="entry name" value="PRK07757.1"/>
    <property type="match status" value="1"/>
</dbReference>
<dbReference type="CDD" id="cd04301">
    <property type="entry name" value="NAT_SF"/>
    <property type="match status" value="1"/>
</dbReference>
<proteinExistence type="predicted"/>